<evidence type="ECO:0000313" key="3">
    <source>
        <dbReference type="Proteomes" id="UP000708208"/>
    </source>
</evidence>
<protein>
    <submittedName>
        <fullName evidence="2">Uncharacterized protein</fullName>
    </submittedName>
</protein>
<keyword evidence="3" id="KW-1185">Reference proteome</keyword>
<organism evidence="2 3">
    <name type="scientific">Allacma fusca</name>
    <dbReference type="NCBI Taxonomy" id="39272"/>
    <lineage>
        <taxon>Eukaryota</taxon>
        <taxon>Metazoa</taxon>
        <taxon>Ecdysozoa</taxon>
        <taxon>Arthropoda</taxon>
        <taxon>Hexapoda</taxon>
        <taxon>Collembola</taxon>
        <taxon>Symphypleona</taxon>
        <taxon>Sminthuridae</taxon>
        <taxon>Allacma</taxon>
    </lineage>
</organism>
<keyword evidence="1" id="KW-0812">Transmembrane</keyword>
<dbReference type="EMBL" id="CAJVCH010065691">
    <property type="protein sequence ID" value="CAG7719916.1"/>
    <property type="molecule type" value="Genomic_DNA"/>
</dbReference>
<dbReference type="Proteomes" id="UP000708208">
    <property type="component" value="Unassembled WGS sequence"/>
</dbReference>
<dbReference type="OrthoDB" id="6366728at2759"/>
<reference evidence="2" key="1">
    <citation type="submission" date="2021-06" db="EMBL/GenBank/DDBJ databases">
        <authorList>
            <person name="Hodson N. C."/>
            <person name="Mongue J. A."/>
            <person name="Jaron S. K."/>
        </authorList>
    </citation>
    <scope>NUCLEOTIDE SEQUENCE</scope>
</reference>
<evidence type="ECO:0000313" key="2">
    <source>
        <dbReference type="EMBL" id="CAG7719916.1"/>
    </source>
</evidence>
<proteinExistence type="predicted"/>
<gene>
    <name evidence="2" type="ORF">AFUS01_LOCUS9215</name>
</gene>
<keyword evidence="1" id="KW-1133">Transmembrane helix</keyword>
<accession>A0A8J2JGX5</accession>
<dbReference type="AlphaFoldDB" id="A0A8J2JGX5"/>
<feature type="transmembrane region" description="Helical" evidence="1">
    <location>
        <begin position="57"/>
        <end position="76"/>
    </location>
</feature>
<name>A0A8J2JGX5_9HEXA</name>
<evidence type="ECO:0000256" key="1">
    <source>
        <dbReference type="SAM" id="Phobius"/>
    </source>
</evidence>
<keyword evidence="1" id="KW-0472">Membrane</keyword>
<sequence>METQFEEHKEAISNALGKLSIINEGSWVQLRIWGEWYLQWNWKFTANHFFNVNNSTVPAVIGTILTYFIFMLQLGMSEITAKSRK</sequence>
<comment type="caution">
    <text evidence="2">The sequence shown here is derived from an EMBL/GenBank/DDBJ whole genome shotgun (WGS) entry which is preliminary data.</text>
</comment>